<protein>
    <submittedName>
        <fullName evidence="1">Uncharacterized protein</fullName>
    </submittedName>
</protein>
<reference evidence="1 2" key="1">
    <citation type="submission" date="2013-12" db="EMBL/GenBank/DDBJ databases">
        <authorList>
            <person name="Cubeta M."/>
            <person name="Pakala S."/>
            <person name="Fedorova N."/>
            <person name="Thomas E."/>
            <person name="Dean R."/>
            <person name="Jabaji S."/>
            <person name="Neate S."/>
            <person name="Toda T."/>
            <person name="Tavantzis S."/>
            <person name="Vilgalys R."/>
            <person name="Bharathan N."/>
            <person name="Pakala S."/>
            <person name="Losada L.S."/>
            <person name="Zafar N."/>
            <person name="Nierman W."/>
        </authorList>
    </citation>
    <scope>NUCLEOTIDE SEQUENCE [LARGE SCALE GENOMIC DNA]</scope>
    <source>
        <strain evidence="1 2">123E</strain>
    </source>
</reference>
<gene>
    <name evidence="1" type="ORF">V565_064690</name>
</gene>
<dbReference type="Proteomes" id="UP000027456">
    <property type="component" value="Unassembled WGS sequence"/>
</dbReference>
<dbReference type="AlphaFoldDB" id="A0A074S337"/>
<proteinExistence type="predicted"/>
<name>A0A074S337_9AGAM</name>
<keyword evidence="2" id="KW-1185">Reference proteome</keyword>
<sequence length="106" mass="12589">MRTIYLDDRLQSSLDNHACPLSLLYLHDSIRSRRLVISPRVLTSPQRVHHACPKTTRYWESILRPVQSYISSYQNIREARRFDPLSALERIAPRLDGKRCRREERS</sequence>
<dbReference type="EMBL" id="AZST01000181">
    <property type="protein sequence ID" value="KEP51273.1"/>
    <property type="molecule type" value="Genomic_DNA"/>
</dbReference>
<evidence type="ECO:0000313" key="1">
    <source>
        <dbReference type="EMBL" id="KEP51273.1"/>
    </source>
</evidence>
<evidence type="ECO:0000313" key="2">
    <source>
        <dbReference type="Proteomes" id="UP000027456"/>
    </source>
</evidence>
<accession>A0A074S337</accession>
<organism evidence="1 2">
    <name type="scientific">Rhizoctonia solani 123E</name>
    <dbReference type="NCBI Taxonomy" id="1423351"/>
    <lineage>
        <taxon>Eukaryota</taxon>
        <taxon>Fungi</taxon>
        <taxon>Dikarya</taxon>
        <taxon>Basidiomycota</taxon>
        <taxon>Agaricomycotina</taxon>
        <taxon>Agaricomycetes</taxon>
        <taxon>Cantharellales</taxon>
        <taxon>Ceratobasidiaceae</taxon>
        <taxon>Rhizoctonia</taxon>
    </lineage>
</organism>
<comment type="caution">
    <text evidence="1">The sequence shown here is derived from an EMBL/GenBank/DDBJ whole genome shotgun (WGS) entry which is preliminary data.</text>
</comment>
<dbReference type="HOGENOM" id="CLU_2224694_0_0_1"/>